<dbReference type="GO" id="GO:0006351">
    <property type="term" value="P:DNA-templated transcription"/>
    <property type="evidence" value="ECO:0007669"/>
    <property type="project" value="TreeGrafter"/>
</dbReference>
<dbReference type="AlphaFoldDB" id="A0A0A7ASM1"/>
<feature type="domain" description="HTH lysR-type" evidence="6">
    <location>
        <begin position="6"/>
        <end position="63"/>
    </location>
</feature>
<dbReference type="PANTHER" id="PTHR30537:SF74">
    <property type="entry name" value="HTH-TYPE TRANSCRIPTIONAL REGULATOR TRPI"/>
    <property type="match status" value="1"/>
</dbReference>
<dbReference type="Gene3D" id="3.40.190.10">
    <property type="entry name" value="Periplasmic binding protein-like II"/>
    <property type="match status" value="1"/>
</dbReference>
<dbReference type="Pfam" id="PF00126">
    <property type="entry name" value="HTH_1"/>
    <property type="match status" value="1"/>
</dbReference>
<sequence>MKKRLPPLNWLRAFEASARHLNFTLAATELNLTQAAISQQVKGLESQLGTTLFKRLARGLELTDAGQAYMPVVHEAIERLIAATDELFGQGRKRYLTIRVNLVFFTTWLAARLGGFREQHPDIGLHFHHGRYPCRTHMELPVSSTPQEAITSRDGQESRGPTLFIRLGWAESRGWGGAICVCQRR</sequence>
<evidence type="ECO:0000256" key="5">
    <source>
        <dbReference type="ARBA" id="ARBA00023163"/>
    </source>
</evidence>
<dbReference type="Gene3D" id="1.10.10.10">
    <property type="entry name" value="Winged helix-like DNA-binding domain superfamily/Winged helix DNA-binding domain"/>
    <property type="match status" value="1"/>
</dbReference>
<evidence type="ECO:0000313" key="7">
    <source>
        <dbReference type="EMBL" id="AHK13956.1"/>
    </source>
</evidence>
<dbReference type="PANTHER" id="PTHR30537">
    <property type="entry name" value="HTH-TYPE TRANSCRIPTIONAL REGULATOR"/>
    <property type="match status" value="1"/>
</dbReference>
<evidence type="ECO:0000256" key="4">
    <source>
        <dbReference type="ARBA" id="ARBA00023159"/>
    </source>
</evidence>
<dbReference type="EMBL" id="KJ021729">
    <property type="protein sequence ID" value="AHK13956.1"/>
    <property type="molecule type" value="Genomic_DNA"/>
</dbReference>
<keyword evidence="5" id="KW-0804">Transcription</keyword>
<protein>
    <submittedName>
        <fullName evidence="7">LysR family transcriptional regulator</fullName>
    </submittedName>
</protein>
<evidence type="ECO:0000256" key="3">
    <source>
        <dbReference type="ARBA" id="ARBA00023125"/>
    </source>
</evidence>
<organism evidence="7">
    <name type="scientific">Pseudomonas sp. A9</name>
    <dbReference type="NCBI Taxonomy" id="665572"/>
    <lineage>
        <taxon>Bacteria</taxon>
        <taxon>Pseudomonadati</taxon>
        <taxon>Pseudomonadota</taxon>
        <taxon>Gammaproteobacteria</taxon>
        <taxon>Pseudomonadales</taxon>
        <taxon>Pseudomonadaceae</taxon>
        <taxon>Pseudomonas</taxon>
    </lineage>
</organism>
<dbReference type="InterPro" id="IPR036388">
    <property type="entry name" value="WH-like_DNA-bd_sf"/>
</dbReference>
<comment type="similarity">
    <text evidence="1">Belongs to the LysR transcriptional regulatory family.</text>
</comment>
<gene>
    <name evidence="7" type="primary">hcdR</name>
</gene>
<name>A0A0A7ASM1_9PSED</name>
<keyword evidence="3" id="KW-0238">DNA-binding</keyword>
<proteinExistence type="inferred from homology"/>
<keyword evidence="4" id="KW-0010">Activator</keyword>
<accession>A0A0A7ASM1</accession>
<evidence type="ECO:0000256" key="2">
    <source>
        <dbReference type="ARBA" id="ARBA00023015"/>
    </source>
</evidence>
<dbReference type="SUPFAM" id="SSF46785">
    <property type="entry name" value="Winged helix' DNA-binding domain"/>
    <property type="match status" value="1"/>
</dbReference>
<evidence type="ECO:0000256" key="1">
    <source>
        <dbReference type="ARBA" id="ARBA00009437"/>
    </source>
</evidence>
<dbReference type="InterPro" id="IPR000847">
    <property type="entry name" value="LysR_HTH_N"/>
</dbReference>
<dbReference type="InterPro" id="IPR058163">
    <property type="entry name" value="LysR-type_TF_proteobact-type"/>
</dbReference>
<dbReference type="PRINTS" id="PR00039">
    <property type="entry name" value="HTHLYSR"/>
</dbReference>
<dbReference type="GO" id="GO:0009891">
    <property type="term" value="P:positive regulation of biosynthetic process"/>
    <property type="evidence" value="ECO:0007669"/>
    <property type="project" value="UniProtKB-ARBA"/>
</dbReference>
<dbReference type="PROSITE" id="PS50931">
    <property type="entry name" value="HTH_LYSR"/>
    <property type="match status" value="1"/>
</dbReference>
<evidence type="ECO:0000259" key="6">
    <source>
        <dbReference type="PROSITE" id="PS50931"/>
    </source>
</evidence>
<keyword evidence="2" id="KW-0805">Transcription regulation</keyword>
<dbReference type="FunFam" id="1.10.10.10:FF:000038">
    <property type="entry name" value="Glycine cleavage system transcriptional activator"/>
    <property type="match status" value="1"/>
</dbReference>
<reference evidence="7" key="1">
    <citation type="submission" date="2013-12" db="EMBL/GenBank/DDBJ databases">
        <title>Identification of the key genes involved in the degradation of homocholine by Pseudomonas sp. strain A9 by using Subtractive Subtraction Hybridization techniques.</title>
        <authorList>
            <person name="Mohamed Ahmed I.A."/>
            <person name="Arima J."/>
            <person name="Mori N."/>
        </authorList>
    </citation>
    <scope>NUCLEOTIDE SEQUENCE</scope>
    <source>
        <strain evidence="7">A9</strain>
    </source>
</reference>
<dbReference type="InterPro" id="IPR036390">
    <property type="entry name" value="WH_DNA-bd_sf"/>
</dbReference>
<dbReference type="GO" id="GO:0003700">
    <property type="term" value="F:DNA-binding transcription factor activity"/>
    <property type="evidence" value="ECO:0007669"/>
    <property type="project" value="InterPro"/>
</dbReference>
<dbReference type="GO" id="GO:0043565">
    <property type="term" value="F:sequence-specific DNA binding"/>
    <property type="evidence" value="ECO:0007669"/>
    <property type="project" value="TreeGrafter"/>
</dbReference>